<accession>A0A6J5NEJ8</accession>
<proteinExistence type="predicted"/>
<dbReference type="Gene3D" id="3.40.630.30">
    <property type="match status" value="1"/>
</dbReference>
<dbReference type="InterPro" id="IPR016181">
    <property type="entry name" value="Acyl_CoA_acyltransferase"/>
</dbReference>
<dbReference type="EMBL" id="LR796642">
    <property type="protein sequence ID" value="CAB4155615.1"/>
    <property type="molecule type" value="Genomic_DNA"/>
</dbReference>
<sequence length="166" mass="18242">MSDLATQLVIRIGKPEDVDDIMGLALSACDENGFVEPNPAKLLNEIWPALNQHYGLVGVIGPESGKPEGAVLLRIGAMWYSDNLVLEEKAIFIHPEYRSAKGGRARRLCEFSKQAADTLNIPLIIGVLSNHRTEAKVRLYERQFGKPSGAFFLYNATTGGWKDAAE</sequence>
<name>A0A6J5NEJ8_9CAUD</name>
<protein>
    <recommendedName>
        <fullName evidence="1">N-acetyltransferase domain-containing protein</fullName>
    </recommendedName>
</protein>
<gene>
    <name evidence="2" type="ORF">UFOVP661_8</name>
</gene>
<reference evidence="2" key="1">
    <citation type="submission" date="2020-04" db="EMBL/GenBank/DDBJ databases">
        <authorList>
            <person name="Chiriac C."/>
            <person name="Salcher M."/>
            <person name="Ghai R."/>
            <person name="Kavagutti S V."/>
        </authorList>
    </citation>
    <scope>NUCLEOTIDE SEQUENCE</scope>
</reference>
<evidence type="ECO:0000259" key="1">
    <source>
        <dbReference type="PROSITE" id="PS51186"/>
    </source>
</evidence>
<organism evidence="2">
    <name type="scientific">uncultured Caudovirales phage</name>
    <dbReference type="NCBI Taxonomy" id="2100421"/>
    <lineage>
        <taxon>Viruses</taxon>
        <taxon>Duplodnaviria</taxon>
        <taxon>Heunggongvirae</taxon>
        <taxon>Uroviricota</taxon>
        <taxon>Caudoviricetes</taxon>
        <taxon>Peduoviridae</taxon>
        <taxon>Maltschvirus</taxon>
        <taxon>Maltschvirus maltsch</taxon>
    </lineage>
</organism>
<dbReference type="InterPro" id="IPR000182">
    <property type="entry name" value="GNAT_dom"/>
</dbReference>
<dbReference type="SUPFAM" id="SSF55729">
    <property type="entry name" value="Acyl-CoA N-acyltransferases (Nat)"/>
    <property type="match status" value="1"/>
</dbReference>
<dbReference type="GO" id="GO:0016747">
    <property type="term" value="F:acyltransferase activity, transferring groups other than amino-acyl groups"/>
    <property type="evidence" value="ECO:0007669"/>
    <property type="project" value="InterPro"/>
</dbReference>
<evidence type="ECO:0000313" key="2">
    <source>
        <dbReference type="EMBL" id="CAB4155615.1"/>
    </source>
</evidence>
<dbReference type="PROSITE" id="PS51186">
    <property type="entry name" value="GNAT"/>
    <property type="match status" value="1"/>
</dbReference>
<feature type="domain" description="N-acetyltransferase" evidence="1">
    <location>
        <begin position="8"/>
        <end position="166"/>
    </location>
</feature>